<dbReference type="PANTHER" id="PTHR22911:SF130">
    <property type="entry name" value="BIOTIN TRANSPORTER"/>
    <property type="match status" value="1"/>
</dbReference>
<gene>
    <name evidence="3" type="ORF">GCM10011274_43710</name>
</gene>
<evidence type="ECO:0000259" key="2">
    <source>
        <dbReference type="Pfam" id="PF00892"/>
    </source>
</evidence>
<keyword evidence="1" id="KW-0812">Transmembrane</keyword>
<dbReference type="GO" id="GO:0016020">
    <property type="term" value="C:membrane"/>
    <property type="evidence" value="ECO:0007669"/>
    <property type="project" value="InterPro"/>
</dbReference>
<dbReference type="Pfam" id="PF00892">
    <property type="entry name" value="EamA"/>
    <property type="match status" value="2"/>
</dbReference>
<feature type="transmembrane region" description="Helical" evidence="1">
    <location>
        <begin position="58"/>
        <end position="75"/>
    </location>
</feature>
<feature type="domain" description="EamA" evidence="2">
    <location>
        <begin position="2"/>
        <end position="127"/>
    </location>
</feature>
<evidence type="ECO:0000313" key="4">
    <source>
        <dbReference type="Proteomes" id="UP000622604"/>
    </source>
</evidence>
<reference evidence="3" key="2">
    <citation type="submission" date="2020-09" db="EMBL/GenBank/DDBJ databases">
        <authorList>
            <person name="Sun Q."/>
            <person name="Kim S."/>
        </authorList>
    </citation>
    <scope>NUCLEOTIDE SEQUENCE</scope>
    <source>
        <strain evidence="3">KCTC 32337</strain>
    </source>
</reference>
<feature type="transmembrane region" description="Helical" evidence="1">
    <location>
        <begin position="235"/>
        <end position="254"/>
    </location>
</feature>
<dbReference type="PANTHER" id="PTHR22911">
    <property type="entry name" value="ACYL-MALONYL CONDENSING ENZYME-RELATED"/>
    <property type="match status" value="1"/>
</dbReference>
<dbReference type="EMBL" id="BMZC01000018">
    <property type="protein sequence ID" value="GGZ81093.1"/>
    <property type="molecule type" value="Genomic_DNA"/>
</dbReference>
<evidence type="ECO:0000256" key="1">
    <source>
        <dbReference type="SAM" id="Phobius"/>
    </source>
</evidence>
<dbReference type="InterPro" id="IPR000620">
    <property type="entry name" value="EamA_dom"/>
</dbReference>
<protein>
    <submittedName>
        <fullName evidence="3">Membrane protein</fullName>
    </submittedName>
</protein>
<feature type="transmembrane region" description="Helical" evidence="1">
    <location>
        <begin position="173"/>
        <end position="193"/>
    </location>
</feature>
<dbReference type="AlphaFoldDB" id="A0A8H9IDN3"/>
<organism evidence="3 4">
    <name type="scientific">Paraglaciecola chathamensis</name>
    <dbReference type="NCBI Taxonomy" id="368405"/>
    <lineage>
        <taxon>Bacteria</taxon>
        <taxon>Pseudomonadati</taxon>
        <taxon>Pseudomonadota</taxon>
        <taxon>Gammaproteobacteria</taxon>
        <taxon>Alteromonadales</taxon>
        <taxon>Alteromonadaceae</taxon>
        <taxon>Paraglaciecola</taxon>
    </lineage>
</organism>
<feature type="transmembrane region" description="Helical" evidence="1">
    <location>
        <begin position="112"/>
        <end position="129"/>
    </location>
</feature>
<reference evidence="3" key="1">
    <citation type="journal article" date="2014" name="Int. J. Syst. Evol. Microbiol.">
        <title>Complete genome sequence of Corynebacterium casei LMG S-19264T (=DSM 44701T), isolated from a smear-ripened cheese.</title>
        <authorList>
            <consortium name="US DOE Joint Genome Institute (JGI-PGF)"/>
            <person name="Walter F."/>
            <person name="Albersmeier A."/>
            <person name="Kalinowski J."/>
            <person name="Ruckert C."/>
        </authorList>
    </citation>
    <scope>NUCLEOTIDE SEQUENCE</scope>
    <source>
        <strain evidence="3">KCTC 32337</strain>
    </source>
</reference>
<feature type="transmembrane region" description="Helical" evidence="1">
    <location>
        <begin position="29"/>
        <end position="46"/>
    </location>
</feature>
<keyword evidence="1" id="KW-0472">Membrane</keyword>
<feature type="domain" description="EamA" evidence="2">
    <location>
        <begin position="139"/>
        <end position="277"/>
    </location>
</feature>
<dbReference type="Proteomes" id="UP000622604">
    <property type="component" value="Unassembled WGS sequence"/>
</dbReference>
<keyword evidence="1" id="KW-1133">Transmembrane helix</keyword>
<feature type="transmembrane region" description="Helical" evidence="1">
    <location>
        <begin position="135"/>
        <end position="153"/>
    </location>
</feature>
<evidence type="ECO:0000313" key="3">
    <source>
        <dbReference type="EMBL" id="GGZ81093.1"/>
    </source>
</evidence>
<dbReference type="InterPro" id="IPR037185">
    <property type="entry name" value="EmrE-like"/>
</dbReference>
<dbReference type="RefSeq" id="WP_191867233.1">
    <property type="nucleotide sequence ID" value="NZ_BMZC01000018.1"/>
</dbReference>
<proteinExistence type="predicted"/>
<feature type="transmembrane region" description="Helical" evidence="1">
    <location>
        <begin position="205"/>
        <end position="223"/>
    </location>
</feature>
<name>A0A8H9IDN3_9ALTE</name>
<accession>A0A8H9IDN3</accession>
<dbReference type="SUPFAM" id="SSF103481">
    <property type="entry name" value="Multidrug resistance efflux transporter EmrE"/>
    <property type="match status" value="1"/>
</dbReference>
<comment type="caution">
    <text evidence="3">The sequence shown here is derived from an EMBL/GenBank/DDBJ whole genome shotgun (WGS) entry which is preliminary data.</text>
</comment>
<sequence>MFYLVAVTVLWAFSFSLIGEYLAGAVDSYFAVVTRVLLASLLFLPFLKVSLLTFKQKLALGVLGALQLGMMYIFFYHSFLYLSVPEVLLFTIFTPLYVAMLNDALFKRFSPFHMFCALIATIGAAIIRFEGVSENFWTGFFIVQGANLCFALGQVGYRKLASTFQPSVSNHNIFAWFYLGALAVALPAFFMFGNTDQLPQTTSQWGVLLWLGIVASGMGYYFWNQGALRVSAGTLAIMNNALIPAGLIVNLLLWQKDTDFSRLALGAAIIAGALWLSQKRSQKDARLLPSNDS</sequence>